<dbReference type="EMBL" id="VSSQ01025622">
    <property type="protein sequence ID" value="MPM73874.1"/>
    <property type="molecule type" value="Genomic_DNA"/>
</dbReference>
<organism evidence="1">
    <name type="scientific">bioreactor metagenome</name>
    <dbReference type="NCBI Taxonomy" id="1076179"/>
    <lineage>
        <taxon>unclassified sequences</taxon>
        <taxon>metagenomes</taxon>
        <taxon>ecological metagenomes</taxon>
    </lineage>
</organism>
<evidence type="ECO:0000313" key="1">
    <source>
        <dbReference type="EMBL" id="MPM73874.1"/>
    </source>
</evidence>
<reference evidence="1" key="1">
    <citation type="submission" date="2019-08" db="EMBL/GenBank/DDBJ databases">
        <authorList>
            <person name="Kucharzyk K."/>
            <person name="Murdoch R.W."/>
            <person name="Higgins S."/>
            <person name="Loffler F."/>
        </authorList>
    </citation>
    <scope>NUCLEOTIDE SEQUENCE</scope>
</reference>
<protein>
    <submittedName>
        <fullName evidence="1">Uncharacterized protein</fullName>
    </submittedName>
</protein>
<sequence>MSVERNKPGEIAAELMQQVMGKGRFCKHPAIGQYLDPGTWMEHS</sequence>
<gene>
    <name evidence="1" type="ORF">SDC9_120859</name>
</gene>
<proteinExistence type="predicted"/>
<accession>A0A645CAC1</accession>
<comment type="caution">
    <text evidence="1">The sequence shown here is derived from an EMBL/GenBank/DDBJ whole genome shotgun (WGS) entry which is preliminary data.</text>
</comment>
<name>A0A645CAC1_9ZZZZ</name>
<dbReference type="AlphaFoldDB" id="A0A645CAC1"/>